<sequence>MNGSVHRRPESQKDSVDPQETLHRREEDCVEKESTEPSIFTATSGSANHSFALMSHQMEEICAQESNHPEIPDSPLTPIVDGAQQDLEMPAVDLGNEQVVVNYPLTDPVVNPPPNPPTVEQSFEEPLKPHPCCLPHPESMLARGISCITRVFLVDFLPPTYTFLPYRTSHSTTLKFQIPFFIFSGPDPPPPELGSPGDLYVAPATNALYACMAVAGADGGGGAGSGVWMPWRAIGYSEAKPRDFKLTDPGLLLHPYFPAHVLWTFKACFGWYSIVTLNNWRRDTKLRMLVKGHEEAGEAAKVLVAQTLQLQQEKAALAADRKGEKGKKKGVKRRVSTVEDEEEEGESAGEADDYEPKKKKAREEANAAVVNNFSIAQQARRAGAFGARKRRLVGLHLALSLDGDHIGIPTAGLHTPICPRTSTGACDHSIRARDRTRRCTCARE</sequence>
<feature type="compositionally biased region" description="Acidic residues" evidence="1">
    <location>
        <begin position="338"/>
        <end position="353"/>
    </location>
</feature>
<gene>
    <name evidence="2" type="ORF">B0H16DRAFT_164636</name>
</gene>
<feature type="compositionally biased region" description="Basic residues" evidence="1">
    <location>
        <begin position="324"/>
        <end position="335"/>
    </location>
</feature>
<dbReference type="AlphaFoldDB" id="A0AAD7I269"/>
<feature type="region of interest" description="Disordered" evidence="1">
    <location>
        <begin position="318"/>
        <end position="360"/>
    </location>
</feature>
<feature type="region of interest" description="Disordered" evidence="1">
    <location>
        <begin position="1"/>
        <end position="44"/>
    </location>
</feature>
<name>A0AAD7I269_9AGAR</name>
<evidence type="ECO:0000313" key="3">
    <source>
        <dbReference type="Proteomes" id="UP001215598"/>
    </source>
</evidence>
<evidence type="ECO:0000313" key="2">
    <source>
        <dbReference type="EMBL" id="KAJ7733351.1"/>
    </source>
</evidence>
<dbReference type="Proteomes" id="UP001215598">
    <property type="component" value="Unassembled WGS sequence"/>
</dbReference>
<organism evidence="2 3">
    <name type="scientific">Mycena metata</name>
    <dbReference type="NCBI Taxonomy" id="1033252"/>
    <lineage>
        <taxon>Eukaryota</taxon>
        <taxon>Fungi</taxon>
        <taxon>Dikarya</taxon>
        <taxon>Basidiomycota</taxon>
        <taxon>Agaricomycotina</taxon>
        <taxon>Agaricomycetes</taxon>
        <taxon>Agaricomycetidae</taxon>
        <taxon>Agaricales</taxon>
        <taxon>Marasmiineae</taxon>
        <taxon>Mycenaceae</taxon>
        <taxon>Mycena</taxon>
    </lineage>
</organism>
<comment type="caution">
    <text evidence="2">The sequence shown here is derived from an EMBL/GenBank/DDBJ whole genome shotgun (WGS) entry which is preliminary data.</text>
</comment>
<keyword evidence="3" id="KW-1185">Reference proteome</keyword>
<dbReference type="EMBL" id="JARKIB010000139">
    <property type="protein sequence ID" value="KAJ7733351.1"/>
    <property type="molecule type" value="Genomic_DNA"/>
</dbReference>
<protein>
    <submittedName>
        <fullName evidence="2">Uncharacterized protein</fullName>
    </submittedName>
</protein>
<feature type="compositionally biased region" description="Basic and acidic residues" evidence="1">
    <location>
        <begin position="7"/>
        <end position="35"/>
    </location>
</feature>
<reference evidence="2" key="1">
    <citation type="submission" date="2023-03" db="EMBL/GenBank/DDBJ databases">
        <title>Massive genome expansion in bonnet fungi (Mycena s.s.) driven by repeated elements and novel gene families across ecological guilds.</title>
        <authorList>
            <consortium name="Lawrence Berkeley National Laboratory"/>
            <person name="Harder C.B."/>
            <person name="Miyauchi S."/>
            <person name="Viragh M."/>
            <person name="Kuo A."/>
            <person name="Thoen E."/>
            <person name="Andreopoulos B."/>
            <person name="Lu D."/>
            <person name="Skrede I."/>
            <person name="Drula E."/>
            <person name="Henrissat B."/>
            <person name="Morin E."/>
            <person name="Kohler A."/>
            <person name="Barry K."/>
            <person name="LaButti K."/>
            <person name="Morin E."/>
            <person name="Salamov A."/>
            <person name="Lipzen A."/>
            <person name="Mereny Z."/>
            <person name="Hegedus B."/>
            <person name="Baldrian P."/>
            <person name="Stursova M."/>
            <person name="Weitz H."/>
            <person name="Taylor A."/>
            <person name="Grigoriev I.V."/>
            <person name="Nagy L.G."/>
            <person name="Martin F."/>
            <person name="Kauserud H."/>
        </authorList>
    </citation>
    <scope>NUCLEOTIDE SEQUENCE</scope>
    <source>
        <strain evidence="2">CBHHK182m</strain>
    </source>
</reference>
<evidence type="ECO:0000256" key="1">
    <source>
        <dbReference type="SAM" id="MobiDB-lite"/>
    </source>
</evidence>
<accession>A0AAD7I269</accession>
<proteinExistence type="predicted"/>